<dbReference type="Pfam" id="PF04991">
    <property type="entry name" value="LicD"/>
    <property type="match status" value="1"/>
</dbReference>
<evidence type="ECO:0000259" key="2">
    <source>
        <dbReference type="Pfam" id="PF04991"/>
    </source>
</evidence>
<sequence>MGRFYYRAKTTLVFLISCYVLLRISQLMVAIRREQMKNSLLERVRDKPLCSDNEAVIRGLRRLTKDLIFIRMTVGRDPDMVRKIESHYNNLQKLLLEIEVLTKVNKTRKPTRLERGEVTTESSTQTGFFCPEVFRGSTYGYPFYRKGFEVTNCTTIKSRRSVSGLVTLIFDDLLVARKTPEGEKIADGKSYHKYLSSFFENLYQEYPGIKAFVLLNNSKINVNNVSKEWSTSIEIIQAHQTFKGETLRKLVNQVNTPYVLLATGVTHFKRVKLERLIRVLSAHKSLQFAGGSTRDLEGHWSSGCLQTKLKNYTLSLRAGYRKSLKECLVCDYLTGPFLAKTGVFKKFSLDARLNNGVYRDLFLRVKSKFSHTTRRGPTVVSCPDVMFHTRSLERTDADLLPFANKHSIRKIVELDGRVRWYGCRRGVIHRTADKCPVREGLLVPPCCLENLADAVKFLMSQCESNSIVCELQEGTLLGAVKMGKVLPWERDADITFLTRDYEKLRSMERVFTDRGYIFRDVSPPWCCIDGREAGGKIEIIADGWSIQLYGQHIMDSETLINKGLRPTRVLFSGQWVTVPTNPGEHIRNRYGVEVYRHVEHWMSTGAKSGWEAYNIEAGKFSPCPIRGFHGCIDQYNTDGTIQFEEI</sequence>
<dbReference type="OrthoDB" id="6358690at2759"/>
<feature type="transmembrane region" description="Helical" evidence="1">
    <location>
        <begin position="12"/>
        <end position="31"/>
    </location>
</feature>
<dbReference type="InterPro" id="IPR007074">
    <property type="entry name" value="LicD/FKTN/FKRP_NTP_transf"/>
</dbReference>
<protein>
    <recommendedName>
        <fullName evidence="2">LicD/FKTN/FKRP nucleotidyltransferase domain-containing protein</fullName>
    </recommendedName>
</protein>
<dbReference type="InParanoid" id="A7RU33"/>
<gene>
    <name evidence="3" type="ORF">NEMVEDRAFT_v1g240706</name>
</gene>
<dbReference type="PANTHER" id="PTHR13627:SF34">
    <property type="entry name" value="RIBITOL-5-PHOSPHATE TRANSFERASE"/>
    <property type="match status" value="1"/>
</dbReference>
<dbReference type="OMA" id="VPPCCLE"/>
<feature type="domain" description="LicD/FKTN/FKRP nucleotidyltransferase" evidence="2">
    <location>
        <begin position="462"/>
        <end position="506"/>
    </location>
</feature>
<dbReference type="AlphaFoldDB" id="A7RU33"/>
<accession>A7RU33</accession>
<keyword evidence="4" id="KW-1185">Reference proteome</keyword>
<evidence type="ECO:0000313" key="4">
    <source>
        <dbReference type="Proteomes" id="UP000001593"/>
    </source>
</evidence>
<keyword evidence="1" id="KW-0472">Membrane</keyword>
<dbReference type="PANTHER" id="PTHR13627">
    <property type="entry name" value="FUKUTIN RELATED PROTEIN"/>
    <property type="match status" value="1"/>
</dbReference>
<dbReference type="InterPro" id="IPR052613">
    <property type="entry name" value="LicD_transferase"/>
</dbReference>
<dbReference type="KEGG" id="nve:5517036"/>
<proteinExistence type="predicted"/>
<evidence type="ECO:0000313" key="3">
    <source>
        <dbReference type="EMBL" id="EDO44942.1"/>
    </source>
</evidence>
<dbReference type="Proteomes" id="UP000001593">
    <property type="component" value="Unassembled WGS sequence"/>
</dbReference>
<dbReference type="GO" id="GO:0009100">
    <property type="term" value="P:glycoprotein metabolic process"/>
    <property type="evidence" value="ECO:0007669"/>
    <property type="project" value="UniProtKB-ARBA"/>
</dbReference>
<name>A7RU33_NEMVE</name>
<keyword evidence="1" id="KW-1133">Transmembrane helix</keyword>
<dbReference type="EMBL" id="DS469539">
    <property type="protein sequence ID" value="EDO44942.1"/>
    <property type="molecule type" value="Genomic_DNA"/>
</dbReference>
<evidence type="ECO:0000256" key="1">
    <source>
        <dbReference type="SAM" id="Phobius"/>
    </source>
</evidence>
<organism evidence="3 4">
    <name type="scientific">Nematostella vectensis</name>
    <name type="common">Starlet sea anemone</name>
    <dbReference type="NCBI Taxonomy" id="45351"/>
    <lineage>
        <taxon>Eukaryota</taxon>
        <taxon>Metazoa</taxon>
        <taxon>Cnidaria</taxon>
        <taxon>Anthozoa</taxon>
        <taxon>Hexacorallia</taxon>
        <taxon>Actiniaria</taxon>
        <taxon>Edwardsiidae</taxon>
        <taxon>Nematostella</taxon>
    </lineage>
</organism>
<reference evidence="3 4" key="1">
    <citation type="journal article" date="2007" name="Science">
        <title>Sea anemone genome reveals ancestral eumetazoan gene repertoire and genomic organization.</title>
        <authorList>
            <person name="Putnam N.H."/>
            <person name="Srivastava M."/>
            <person name="Hellsten U."/>
            <person name="Dirks B."/>
            <person name="Chapman J."/>
            <person name="Salamov A."/>
            <person name="Terry A."/>
            <person name="Shapiro H."/>
            <person name="Lindquist E."/>
            <person name="Kapitonov V.V."/>
            <person name="Jurka J."/>
            <person name="Genikhovich G."/>
            <person name="Grigoriev I.V."/>
            <person name="Lucas S.M."/>
            <person name="Steele R.E."/>
            <person name="Finnerty J.R."/>
            <person name="Technau U."/>
            <person name="Martindale M.Q."/>
            <person name="Rokhsar D.S."/>
        </authorList>
    </citation>
    <scope>NUCLEOTIDE SEQUENCE [LARGE SCALE GENOMIC DNA]</scope>
    <source>
        <strain evidence="4">CH2 X CH6</strain>
    </source>
</reference>
<dbReference type="PhylomeDB" id="A7RU33"/>
<keyword evidence="1" id="KW-0812">Transmembrane</keyword>
<dbReference type="HOGENOM" id="CLU_441004_0_0_1"/>